<evidence type="ECO:0000313" key="4">
    <source>
        <dbReference type="EMBL" id="MDR7270651.1"/>
    </source>
</evidence>
<evidence type="ECO:0000256" key="2">
    <source>
        <dbReference type="SAM" id="SignalP"/>
    </source>
</evidence>
<keyword evidence="2" id="KW-0732">Signal</keyword>
<dbReference type="RefSeq" id="WP_310266755.1">
    <property type="nucleotide sequence ID" value="NZ_JAVDXU010000002.1"/>
</dbReference>
<dbReference type="InterPro" id="IPR049492">
    <property type="entry name" value="BD-FAE-like_dom"/>
</dbReference>
<accession>A0ABU1YR24</accession>
<dbReference type="InterPro" id="IPR029058">
    <property type="entry name" value="AB_hydrolase_fold"/>
</dbReference>
<proteinExistence type="predicted"/>
<dbReference type="InterPro" id="IPR050300">
    <property type="entry name" value="GDXG_lipolytic_enzyme"/>
</dbReference>
<dbReference type="Gene3D" id="3.40.50.1820">
    <property type="entry name" value="alpha/beta hydrolase"/>
    <property type="match status" value="1"/>
</dbReference>
<dbReference type="Proteomes" id="UP001180453">
    <property type="component" value="Unassembled WGS sequence"/>
</dbReference>
<comment type="caution">
    <text evidence="4">The sequence shown here is derived from an EMBL/GenBank/DDBJ whole genome shotgun (WGS) entry which is preliminary data.</text>
</comment>
<dbReference type="SUPFAM" id="SSF53474">
    <property type="entry name" value="alpha/beta-Hydrolases"/>
    <property type="match status" value="1"/>
</dbReference>
<dbReference type="PANTHER" id="PTHR48081">
    <property type="entry name" value="AB HYDROLASE SUPERFAMILY PROTEIN C4A8.06C"/>
    <property type="match status" value="1"/>
</dbReference>
<name>A0ABU1YR24_ROSSA</name>
<keyword evidence="1" id="KW-0378">Hydrolase</keyword>
<protein>
    <submittedName>
        <fullName evidence="4">Acetyl esterase/lipase</fullName>
    </submittedName>
</protein>
<dbReference type="Pfam" id="PF20434">
    <property type="entry name" value="BD-FAE"/>
    <property type="match status" value="1"/>
</dbReference>
<feature type="chain" id="PRO_5045490935" evidence="2">
    <location>
        <begin position="24"/>
        <end position="322"/>
    </location>
</feature>
<dbReference type="EMBL" id="JAVDXU010000002">
    <property type="protein sequence ID" value="MDR7270651.1"/>
    <property type="molecule type" value="Genomic_DNA"/>
</dbReference>
<feature type="domain" description="BD-FAE-like" evidence="3">
    <location>
        <begin position="89"/>
        <end position="271"/>
    </location>
</feature>
<feature type="signal peptide" evidence="2">
    <location>
        <begin position="1"/>
        <end position="23"/>
    </location>
</feature>
<evidence type="ECO:0000259" key="3">
    <source>
        <dbReference type="Pfam" id="PF20434"/>
    </source>
</evidence>
<keyword evidence="5" id="KW-1185">Reference proteome</keyword>
<reference evidence="4 5" key="1">
    <citation type="submission" date="2023-07" db="EMBL/GenBank/DDBJ databases">
        <title>Sorghum-associated microbial communities from plants grown in Nebraska, USA.</title>
        <authorList>
            <person name="Schachtman D."/>
        </authorList>
    </citation>
    <scope>NUCLEOTIDE SEQUENCE [LARGE SCALE GENOMIC DNA]</scope>
    <source>
        <strain evidence="4 5">BE314</strain>
    </source>
</reference>
<evidence type="ECO:0000313" key="5">
    <source>
        <dbReference type="Proteomes" id="UP001180453"/>
    </source>
</evidence>
<gene>
    <name evidence="4" type="ORF">J2X20_003309</name>
</gene>
<organism evidence="4 5">
    <name type="scientific">Roseateles saccharophilus</name>
    <name type="common">Pseudomonas saccharophila</name>
    <dbReference type="NCBI Taxonomy" id="304"/>
    <lineage>
        <taxon>Bacteria</taxon>
        <taxon>Pseudomonadati</taxon>
        <taxon>Pseudomonadota</taxon>
        <taxon>Betaproteobacteria</taxon>
        <taxon>Burkholderiales</taxon>
        <taxon>Sphaerotilaceae</taxon>
        <taxon>Roseateles</taxon>
    </lineage>
</organism>
<evidence type="ECO:0000256" key="1">
    <source>
        <dbReference type="ARBA" id="ARBA00022801"/>
    </source>
</evidence>
<dbReference type="PANTHER" id="PTHR48081:SF6">
    <property type="entry name" value="PEPTIDASE S9 PROLYL OLIGOPEPTIDASE CATALYTIC DOMAIN-CONTAINING PROTEIN"/>
    <property type="match status" value="1"/>
</dbReference>
<sequence>MIPKRRLLTLLTLSTLLPSLGRAATAPAVLTLWPEGVPAARRADAPAARGDLGPERVDANGSISNVSQPTLTIVPPAVDRHLSPYGTAVILCPGGGYSYLSANREGQQYAAWLSTLGITTFILKSRLQEWGHPAPLQDVLRAVRLVRSRAAEFGVDPRRIGVMGSSAGGHLAASASTLFDHADGRTGAALDTVSARPDFAVLVYPVITMTDPAAHAGSRKALLGADPSPALLAQMSLEQQVTAATPPTLLLHTQGDKSVPVQNSLLYYQALTRAGVPAELYVFEQGGHGIGMRDGLGTASAWPRRAEDWLRQRGLLGKEAAR</sequence>